<dbReference type="Proteomes" id="UP000813461">
    <property type="component" value="Unassembled WGS sequence"/>
</dbReference>
<keyword evidence="2" id="KW-1185">Reference proteome</keyword>
<gene>
    <name evidence="1" type="ORF">FB567DRAFT_523307</name>
</gene>
<proteinExistence type="predicted"/>
<dbReference type="AlphaFoldDB" id="A0A8K0R8B9"/>
<reference evidence="1" key="1">
    <citation type="journal article" date="2021" name="Nat. Commun.">
        <title>Genetic determinants of endophytism in the Arabidopsis root mycobiome.</title>
        <authorList>
            <person name="Mesny F."/>
            <person name="Miyauchi S."/>
            <person name="Thiergart T."/>
            <person name="Pickel B."/>
            <person name="Atanasova L."/>
            <person name="Karlsson M."/>
            <person name="Huettel B."/>
            <person name="Barry K.W."/>
            <person name="Haridas S."/>
            <person name="Chen C."/>
            <person name="Bauer D."/>
            <person name="Andreopoulos W."/>
            <person name="Pangilinan J."/>
            <person name="LaButti K."/>
            <person name="Riley R."/>
            <person name="Lipzen A."/>
            <person name="Clum A."/>
            <person name="Drula E."/>
            <person name="Henrissat B."/>
            <person name="Kohler A."/>
            <person name="Grigoriev I.V."/>
            <person name="Martin F.M."/>
            <person name="Hacquard S."/>
        </authorList>
    </citation>
    <scope>NUCLEOTIDE SEQUENCE</scope>
    <source>
        <strain evidence="1">MPI-SDFR-AT-0120</strain>
    </source>
</reference>
<protein>
    <submittedName>
        <fullName evidence="1">Uncharacterized protein</fullName>
    </submittedName>
</protein>
<evidence type="ECO:0000313" key="1">
    <source>
        <dbReference type="EMBL" id="KAH7089218.1"/>
    </source>
</evidence>
<sequence length="300" mass="34812">MAEKPLFSLGQRLLRLPRELRDLVYSYIVREDSPIDLTNGNIQISLGYPIVSAEWLEAVYTHNICSVTFNDSDLGDSIPPRSLWGTFPSYKRHIRDLEVNATEILLQETELEALELECTTQQPGCRRHWNELLELPRLETLTIKFQKENRNSFAWANFSPILYRLRELNPRLRITFNVSFDNILEKHWSVDPFPHEGRGGRILGAIEDEPYLPMGFVDMSELVKPPCDADRAYVEEHLLGSRGIGSRDVVRGLLDETPAHRRVLAECYVVKEPPLLRFLMAEHYTVYKAYKERRLMVTVQ</sequence>
<organism evidence="1 2">
    <name type="scientific">Paraphoma chrysanthemicola</name>
    <dbReference type="NCBI Taxonomy" id="798071"/>
    <lineage>
        <taxon>Eukaryota</taxon>
        <taxon>Fungi</taxon>
        <taxon>Dikarya</taxon>
        <taxon>Ascomycota</taxon>
        <taxon>Pezizomycotina</taxon>
        <taxon>Dothideomycetes</taxon>
        <taxon>Pleosporomycetidae</taxon>
        <taxon>Pleosporales</taxon>
        <taxon>Pleosporineae</taxon>
        <taxon>Phaeosphaeriaceae</taxon>
        <taxon>Paraphoma</taxon>
    </lineage>
</organism>
<evidence type="ECO:0000313" key="2">
    <source>
        <dbReference type="Proteomes" id="UP000813461"/>
    </source>
</evidence>
<dbReference type="OrthoDB" id="3734023at2759"/>
<comment type="caution">
    <text evidence="1">The sequence shown here is derived from an EMBL/GenBank/DDBJ whole genome shotgun (WGS) entry which is preliminary data.</text>
</comment>
<name>A0A8K0R8B9_9PLEO</name>
<dbReference type="EMBL" id="JAGMVJ010000007">
    <property type="protein sequence ID" value="KAH7089218.1"/>
    <property type="molecule type" value="Genomic_DNA"/>
</dbReference>
<accession>A0A8K0R8B9</accession>